<feature type="region of interest" description="Disordered" evidence="2">
    <location>
        <begin position="346"/>
        <end position="371"/>
    </location>
</feature>
<sequence>MAEPKFNEKNGVELSPELKSSLDLIQDATLVHVHHNNHNEILSFSQQLNIASPHMPPHHYLVDSEDEIDESDDDDDLDYEFVNDDDYDDSDIDDNDFNEKIKLEVFNRPPSRLGRPLSNPYKRHNKRNGPSVDRIKMDNAFLRNQNSKLSQELEQCRLTIQALKNIVTQKDIALQNSRSDYQKAILQVRVLETLILSKHSKDGSIIVRSGGIGGNNLPTVTSLLQEKEMISLFQEKDLILQEKCLDKPIDSIDSIDSLESDSLENTIITSQIPQTTQPPSLETPSDFIGSSDDDDEDLIPPPLPPKRANRHIRRWSMDFGPNNRLGQDEEGSIQMNMINSNITQATSSDDNTIISSSGTTPSSSTLTPINNDLQRNLPRILRRRTGDIIQSLSSCRSSSTKNGYDHSPPSTPFSDDSNEPIINEKSTKKRKSAQQNLSKLRKIFLR</sequence>
<name>A0A2N1N9L5_9GLOM</name>
<dbReference type="VEuPathDB" id="FungiDB:FUN_009329"/>
<accession>A0A2N1N9L5</accession>
<dbReference type="EMBL" id="LLXL01000596">
    <property type="protein sequence ID" value="PKK70617.1"/>
    <property type="molecule type" value="Genomic_DNA"/>
</dbReference>
<comment type="caution">
    <text evidence="3">The sequence shown here is derived from an EMBL/GenBank/DDBJ whole genome shotgun (WGS) entry which is preliminary data.</text>
</comment>
<reference evidence="3 4" key="1">
    <citation type="submission" date="2016-04" db="EMBL/GenBank/DDBJ databases">
        <title>Genome analyses suggest a sexual origin of heterokaryosis in a supposedly ancient asexual fungus.</title>
        <authorList>
            <person name="Ropars J."/>
            <person name="Sedzielewska K."/>
            <person name="Noel J."/>
            <person name="Charron P."/>
            <person name="Farinelli L."/>
            <person name="Marton T."/>
            <person name="Kruger M."/>
            <person name="Pelin A."/>
            <person name="Brachmann A."/>
            <person name="Corradi N."/>
        </authorList>
    </citation>
    <scope>NUCLEOTIDE SEQUENCE [LARGE SCALE GENOMIC DNA]</scope>
    <source>
        <strain evidence="3 4">C2</strain>
    </source>
</reference>
<protein>
    <submittedName>
        <fullName evidence="3">Uncharacterized protein</fullName>
    </submittedName>
</protein>
<evidence type="ECO:0000313" key="3">
    <source>
        <dbReference type="EMBL" id="PKK70617.1"/>
    </source>
</evidence>
<dbReference type="VEuPathDB" id="FungiDB:RhiirFUN_008102"/>
<reference evidence="3 4" key="2">
    <citation type="submission" date="2017-10" db="EMBL/GenBank/DDBJ databases">
        <title>Extensive intraspecific genome diversity in a model arbuscular mycorrhizal fungus.</title>
        <authorList>
            <person name="Chen E.C.H."/>
            <person name="Morin E."/>
            <person name="Baudet D."/>
            <person name="Noel J."/>
            <person name="Ndikumana S."/>
            <person name="Charron P."/>
            <person name="St-Onge C."/>
            <person name="Giorgi J."/>
            <person name="Grigoriev I.V."/>
            <person name="Roux C."/>
            <person name="Martin F.M."/>
            <person name="Corradi N."/>
        </authorList>
    </citation>
    <scope>NUCLEOTIDE SEQUENCE [LARGE SCALE GENOMIC DNA]</scope>
    <source>
        <strain evidence="3 4">C2</strain>
    </source>
</reference>
<gene>
    <name evidence="3" type="ORF">RhiirC2_746095</name>
</gene>
<feature type="compositionally biased region" description="Low complexity" evidence="2">
    <location>
        <begin position="270"/>
        <end position="290"/>
    </location>
</feature>
<dbReference type="VEuPathDB" id="FungiDB:RhiirA1_425124"/>
<feature type="compositionally biased region" description="Low complexity" evidence="2">
    <location>
        <begin position="346"/>
        <end position="369"/>
    </location>
</feature>
<evidence type="ECO:0000313" key="4">
    <source>
        <dbReference type="Proteomes" id="UP000233469"/>
    </source>
</evidence>
<evidence type="ECO:0000256" key="2">
    <source>
        <dbReference type="SAM" id="MobiDB-lite"/>
    </source>
</evidence>
<evidence type="ECO:0000256" key="1">
    <source>
        <dbReference type="SAM" id="Coils"/>
    </source>
</evidence>
<dbReference type="Proteomes" id="UP000233469">
    <property type="component" value="Unassembled WGS sequence"/>
</dbReference>
<keyword evidence="1" id="KW-0175">Coiled coil</keyword>
<feature type="region of interest" description="Disordered" evidence="2">
    <location>
        <begin position="394"/>
        <end position="435"/>
    </location>
</feature>
<feature type="region of interest" description="Disordered" evidence="2">
    <location>
        <begin position="270"/>
        <end position="308"/>
    </location>
</feature>
<feature type="coiled-coil region" evidence="1">
    <location>
        <begin position="132"/>
        <end position="166"/>
    </location>
</feature>
<proteinExistence type="predicted"/>
<organism evidence="3 4">
    <name type="scientific">Rhizophagus irregularis</name>
    <dbReference type="NCBI Taxonomy" id="588596"/>
    <lineage>
        <taxon>Eukaryota</taxon>
        <taxon>Fungi</taxon>
        <taxon>Fungi incertae sedis</taxon>
        <taxon>Mucoromycota</taxon>
        <taxon>Glomeromycotina</taxon>
        <taxon>Glomeromycetes</taxon>
        <taxon>Glomerales</taxon>
        <taxon>Glomeraceae</taxon>
        <taxon>Rhizophagus</taxon>
    </lineage>
</organism>
<feature type="region of interest" description="Disordered" evidence="2">
    <location>
        <begin position="112"/>
        <end position="132"/>
    </location>
</feature>
<dbReference type="AlphaFoldDB" id="A0A2N1N9L5"/>